<accession>A0A365YH63</accession>
<feature type="region of interest" description="Disordered" evidence="1">
    <location>
        <begin position="370"/>
        <end position="397"/>
    </location>
</feature>
<keyword evidence="4" id="KW-1185">Reference proteome</keyword>
<name>A0A365YH63_9MICC</name>
<organism evidence="3 4">
    <name type="scientific">Glutamicibacter soli</name>
    <dbReference type="NCBI Taxonomy" id="453836"/>
    <lineage>
        <taxon>Bacteria</taxon>
        <taxon>Bacillati</taxon>
        <taxon>Actinomycetota</taxon>
        <taxon>Actinomycetes</taxon>
        <taxon>Micrococcales</taxon>
        <taxon>Micrococcaceae</taxon>
        <taxon>Glutamicibacter</taxon>
    </lineage>
</organism>
<feature type="transmembrane region" description="Helical" evidence="2">
    <location>
        <begin position="99"/>
        <end position="123"/>
    </location>
</feature>
<feature type="transmembrane region" description="Helical" evidence="2">
    <location>
        <begin position="315"/>
        <end position="333"/>
    </location>
</feature>
<gene>
    <name evidence="3" type="ORF">C1H84_07905</name>
</gene>
<feature type="transmembrane region" description="Helical" evidence="2">
    <location>
        <begin position="203"/>
        <end position="227"/>
    </location>
</feature>
<evidence type="ECO:0000313" key="3">
    <source>
        <dbReference type="EMBL" id="RBM01757.1"/>
    </source>
</evidence>
<reference evidence="3 4" key="1">
    <citation type="submission" date="2018-01" db="EMBL/GenBank/DDBJ databases">
        <title>Glutamicibacter soli strain NHPC-3 Whole genome sequence and assembly.</title>
        <authorList>
            <person name="Choudhury P."/>
            <person name="Gupta D."/>
            <person name="Sengupta K."/>
            <person name="Jawed A."/>
            <person name="Sultana N."/>
            <person name="Saha P."/>
        </authorList>
    </citation>
    <scope>NUCLEOTIDE SEQUENCE [LARGE SCALE GENOMIC DNA]</scope>
    <source>
        <strain evidence="3 4">NHPC-3</strain>
    </source>
</reference>
<dbReference type="EMBL" id="POAF01000003">
    <property type="protein sequence ID" value="RBM01757.1"/>
    <property type="molecule type" value="Genomic_DNA"/>
</dbReference>
<feature type="transmembrane region" description="Helical" evidence="2">
    <location>
        <begin position="339"/>
        <end position="360"/>
    </location>
</feature>
<feature type="transmembrane region" description="Helical" evidence="2">
    <location>
        <begin position="164"/>
        <end position="183"/>
    </location>
</feature>
<proteinExistence type="predicted"/>
<feature type="transmembrane region" description="Helical" evidence="2">
    <location>
        <begin position="259"/>
        <end position="277"/>
    </location>
</feature>
<keyword evidence="2" id="KW-0812">Transmembrane</keyword>
<protein>
    <recommendedName>
        <fullName evidence="5">DUF998 domain-containing protein</fullName>
    </recommendedName>
</protein>
<feature type="transmembrane region" description="Helical" evidence="2">
    <location>
        <begin position="26"/>
        <end position="46"/>
    </location>
</feature>
<dbReference type="Proteomes" id="UP000252167">
    <property type="component" value="Unassembled WGS sequence"/>
</dbReference>
<evidence type="ECO:0008006" key="5">
    <source>
        <dbReference type="Google" id="ProtNLM"/>
    </source>
</evidence>
<comment type="caution">
    <text evidence="3">The sequence shown here is derived from an EMBL/GenBank/DDBJ whole genome shotgun (WGS) entry which is preliminary data.</text>
</comment>
<keyword evidence="2" id="KW-1133">Transmembrane helix</keyword>
<feature type="transmembrane region" description="Helical" evidence="2">
    <location>
        <begin position="289"/>
        <end position="308"/>
    </location>
</feature>
<keyword evidence="2" id="KW-0472">Membrane</keyword>
<evidence type="ECO:0000256" key="2">
    <source>
        <dbReference type="SAM" id="Phobius"/>
    </source>
</evidence>
<dbReference type="AlphaFoldDB" id="A0A365YH63"/>
<feature type="transmembrane region" description="Helical" evidence="2">
    <location>
        <begin position="52"/>
        <end position="78"/>
    </location>
</feature>
<evidence type="ECO:0000256" key="1">
    <source>
        <dbReference type="SAM" id="MobiDB-lite"/>
    </source>
</evidence>
<sequence>MDVVPLHFPEPTNPKRVTELEIERNALWSGLFCALFGMATALIIFAGERPALFGGLSVGSVASVTGGVSAGLSSAYAFRSLLRQREPWLRRIPAWRQYVAALGLVLVHVASTVMMILVATHLFQQAFIGLRLDVLAGSLAVSGITGLSAYLALVATARTSAENLSVVLGIYMAAGVLISMLLAEDQGWWQGMFSRLGTSQSGMGSFWTFNTTMIISGLVLISFTEFLTRDLDVLSRTYRCRPNLERYPLIRKLRPRPRVVGWCLVAVSVGIIGVGSVPMNLSLGVHSAFVQLASAAMIILLLGTMVLLPGYPAVFHMMSLSAVGALWVAFLLWDSWSYYNLTGFELSAVAILFTWISVFIRTTAAMIRDRQQPRSTHGPGTRSVHRDPAPRTEKPAV</sequence>
<feature type="transmembrane region" description="Helical" evidence="2">
    <location>
        <begin position="135"/>
        <end position="157"/>
    </location>
</feature>
<feature type="compositionally biased region" description="Basic and acidic residues" evidence="1">
    <location>
        <begin position="384"/>
        <end position="397"/>
    </location>
</feature>
<evidence type="ECO:0000313" key="4">
    <source>
        <dbReference type="Proteomes" id="UP000252167"/>
    </source>
</evidence>